<comment type="subcellular location">
    <subcellularLocation>
        <location evidence="1">Cell membrane</location>
        <topology evidence="1">Multi-pass membrane protein</topology>
    </subcellularLocation>
</comment>
<dbReference type="EMBL" id="QYUJ01000006">
    <property type="protein sequence ID" value="RJF75248.1"/>
    <property type="molecule type" value="Genomic_DNA"/>
</dbReference>
<dbReference type="PANTHER" id="PTHR34582">
    <property type="entry name" value="UPF0702 TRANSMEMBRANE PROTEIN YCAP"/>
    <property type="match status" value="1"/>
</dbReference>
<dbReference type="Proteomes" id="UP000286287">
    <property type="component" value="Unassembled WGS sequence"/>
</dbReference>
<feature type="transmembrane region" description="Helical" evidence="7">
    <location>
        <begin position="53"/>
        <end position="73"/>
    </location>
</feature>
<dbReference type="InterPro" id="IPR023090">
    <property type="entry name" value="UPF0702_alpha/beta_dom_sf"/>
</dbReference>
<dbReference type="InterPro" id="IPR007353">
    <property type="entry name" value="DUF421"/>
</dbReference>
<evidence type="ECO:0000313" key="9">
    <source>
        <dbReference type="EMBL" id="RJF75248.1"/>
    </source>
</evidence>
<gene>
    <name evidence="9" type="ORF">D3875_01720</name>
</gene>
<evidence type="ECO:0000256" key="7">
    <source>
        <dbReference type="SAM" id="Phobius"/>
    </source>
</evidence>
<keyword evidence="6 7" id="KW-0472">Membrane</keyword>
<evidence type="ECO:0000256" key="2">
    <source>
        <dbReference type="ARBA" id="ARBA00006448"/>
    </source>
</evidence>
<organism evidence="9 10">
    <name type="scientific">Deinococcus cavernae</name>
    <dbReference type="NCBI Taxonomy" id="2320857"/>
    <lineage>
        <taxon>Bacteria</taxon>
        <taxon>Thermotogati</taxon>
        <taxon>Deinococcota</taxon>
        <taxon>Deinococci</taxon>
        <taxon>Deinococcales</taxon>
        <taxon>Deinococcaceae</taxon>
        <taxon>Deinococcus</taxon>
    </lineage>
</organism>
<keyword evidence="5 7" id="KW-1133">Transmembrane helix</keyword>
<evidence type="ECO:0000256" key="1">
    <source>
        <dbReference type="ARBA" id="ARBA00004651"/>
    </source>
</evidence>
<dbReference type="Gene3D" id="3.30.240.20">
    <property type="entry name" value="bsu07140 like domains"/>
    <property type="match status" value="1"/>
</dbReference>
<evidence type="ECO:0000259" key="8">
    <source>
        <dbReference type="Pfam" id="PF04239"/>
    </source>
</evidence>
<proteinExistence type="inferred from homology"/>
<evidence type="ECO:0000256" key="3">
    <source>
        <dbReference type="ARBA" id="ARBA00022475"/>
    </source>
</evidence>
<accession>A0A418VGK4</accession>
<protein>
    <submittedName>
        <fullName evidence="9">DUF421 domain-containing protein</fullName>
    </submittedName>
</protein>
<dbReference type="OrthoDB" id="4870883at2"/>
<comment type="caution">
    <text evidence="9">The sequence shown here is derived from an EMBL/GenBank/DDBJ whole genome shotgun (WGS) entry which is preliminary data.</text>
</comment>
<feature type="domain" description="YetF C-terminal" evidence="8">
    <location>
        <begin position="100"/>
        <end position="166"/>
    </location>
</feature>
<dbReference type="AlphaFoldDB" id="A0A418VGK4"/>
<dbReference type="RefSeq" id="WP_119760504.1">
    <property type="nucleotide sequence ID" value="NZ_QYUJ01000006.1"/>
</dbReference>
<name>A0A418VGK4_9DEIO</name>
<keyword evidence="3" id="KW-1003">Cell membrane</keyword>
<evidence type="ECO:0000256" key="5">
    <source>
        <dbReference type="ARBA" id="ARBA00022989"/>
    </source>
</evidence>
<sequence length="169" mass="17969">MDTVTAALMELLTPEGGWRTELLARIVLSTLILFGYVVLLARTFGSRTFASFTSYDFLTNVAAGSLVASAILGKSIVEASLSLLVLVLLQSGVSAWSARSEAAQRLFDNEPVILVENGVLREAAMKNARVSPAILEQHLRSAGLTDVSEVKFAVLESGGKISVVKLDSA</sequence>
<dbReference type="GO" id="GO:0005886">
    <property type="term" value="C:plasma membrane"/>
    <property type="evidence" value="ECO:0007669"/>
    <property type="project" value="UniProtKB-SubCell"/>
</dbReference>
<dbReference type="Pfam" id="PF04239">
    <property type="entry name" value="DUF421"/>
    <property type="match status" value="1"/>
</dbReference>
<feature type="transmembrane region" description="Helical" evidence="7">
    <location>
        <begin position="22"/>
        <end position="41"/>
    </location>
</feature>
<comment type="similarity">
    <text evidence="2">Belongs to the UPF0702 family.</text>
</comment>
<evidence type="ECO:0000256" key="4">
    <source>
        <dbReference type="ARBA" id="ARBA00022692"/>
    </source>
</evidence>
<keyword evidence="10" id="KW-1185">Reference proteome</keyword>
<evidence type="ECO:0000256" key="6">
    <source>
        <dbReference type="ARBA" id="ARBA00023136"/>
    </source>
</evidence>
<reference evidence="9 10" key="1">
    <citation type="submission" date="2018-09" db="EMBL/GenBank/DDBJ databases">
        <authorList>
            <person name="Zhu H."/>
        </authorList>
    </citation>
    <scope>NUCLEOTIDE SEQUENCE [LARGE SCALE GENOMIC DNA]</scope>
    <source>
        <strain evidence="9 10">K2S05-167</strain>
    </source>
</reference>
<dbReference type="PANTHER" id="PTHR34582:SF6">
    <property type="entry name" value="UPF0702 TRANSMEMBRANE PROTEIN YCAP"/>
    <property type="match status" value="1"/>
</dbReference>
<evidence type="ECO:0000313" key="10">
    <source>
        <dbReference type="Proteomes" id="UP000286287"/>
    </source>
</evidence>
<keyword evidence="4 7" id="KW-0812">Transmembrane</keyword>